<dbReference type="EMBL" id="QKWP01000031">
    <property type="protein sequence ID" value="RIB29719.1"/>
    <property type="molecule type" value="Genomic_DNA"/>
</dbReference>
<accession>A0A397W8Q1</accession>
<proteinExistence type="predicted"/>
<reference evidence="2 3" key="1">
    <citation type="submission" date="2018-06" db="EMBL/GenBank/DDBJ databases">
        <title>Comparative genomics reveals the genomic features of Rhizophagus irregularis, R. cerebriforme, R. diaphanum and Gigaspora rosea, and their symbiotic lifestyle signature.</title>
        <authorList>
            <person name="Morin E."/>
            <person name="San Clemente H."/>
            <person name="Chen E.C.H."/>
            <person name="De La Providencia I."/>
            <person name="Hainaut M."/>
            <person name="Kuo A."/>
            <person name="Kohler A."/>
            <person name="Murat C."/>
            <person name="Tang N."/>
            <person name="Roy S."/>
            <person name="Loubradou J."/>
            <person name="Henrissat B."/>
            <person name="Grigoriev I.V."/>
            <person name="Corradi N."/>
            <person name="Roux C."/>
            <person name="Martin F.M."/>
        </authorList>
    </citation>
    <scope>NUCLEOTIDE SEQUENCE [LARGE SCALE GENOMIC DNA]</scope>
    <source>
        <strain evidence="2 3">DAOM 194757</strain>
    </source>
</reference>
<dbReference type="AlphaFoldDB" id="A0A397W8Q1"/>
<comment type="caution">
    <text evidence="2">The sequence shown here is derived from an EMBL/GenBank/DDBJ whole genome shotgun (WGS) entry which is preliminary data.</text>
</comment>
<evidence type="ECO:0000256" key="1">
    <source>
        <dbReference type="SAM" id="MobiDB-lite"/>
    </source>
</evidence>
<dbReference type="OrthoDB" id="2465172at2759"/>
<keyword evidence="3" id="KW-1185">Reference proteome</keyword>
<name>A0A397W8Q1_9GLOM</name>
<feature type="compositionally biased region" description="Basic residues" evidence="1">
    <location>
        <begin position="333"/>
        <end position="344"/>
    </location>
</feature>
<feature type="region of interest" description="Disordered" evidence="1">
    <location>
        <begin position="227"/>
        <end position="252"/>
    </location>
</feature>
<organism evidence="2 3">
    <name type="scientific">Gigaspora rosea</name>
    <dbReference type="NCBI Taxonomy" id="44941"/>
    <lineage>
        <taxon>Eukaryota</taxon>
        <taxon>Fungi</taxon>
        <taxon>Fungi incertae sedis</taxon>
        <taxon>Mucoromycota</taxon>
        <taxon>Glomeromycotina</taxon>
        <taxon>Glomeromycetes</taxon>
        <taxon>Diversisporales</taxon>
        <taxon>Gigasporaceae</taxon>
        <taxon>Gigaspora</taxon>
    </lineage>
</organism>
<sequence>MPSHSSLVVIIVTKEDSSSLTQGLAKYRLNEDDFNIIRWKYFYPFQKAYTEFSVGDIIMFARKFVIENLEQYITVSYTSVIAVGDPTQEFEPSEIPLSVPHCMFTVLVSRESRELGDSTYFDASCYQYNSHTSSKNVHIKMRIFYSTNAPRFLYLRVNNSIKIGRTFIVSGFIKRVTPEFTMLEVTDIDFMTANVNMTQNMQEFTSSTITDRRSDIDLIAEDTVSASSQTLKRPRRVTTRATKQSTSLSSASPVIVESDSYPNSLFSNMTSVNTTQSRKGKKTLSDLALDALELPIHNNTQDRRTRVEDALEDRVDDLEYLGEQEVNVESKKGRTSKNSKRTKK</sequence>
<dbReference type="Proteomes" id="UP000266673">
    <property type="component" value="Unassembled WGS sequence"/>
</dbReference>
<protein>
    <submittedName>
        <fullName evidence="2">Uncharacterized protein</fullName>
    </submittedName>
</protein>
<evidence type="ECO:0000313" key="3">
    <source>
        <dbReference type="Proteomes" id="UP000266673"/>
    </source>
</evidence>
<evidence type="ECO:0000313" key="2">
    <source>
        <dbReference type="EMBL" id="RIB29719.1"/>
    </source>
</evidence>
<gene>
    <name evidence="2" type="ORF">C2G38_2238761</name>
</gene>
<feature type="compositionally biased region" description="Polar residues" evidence="1">
    <location>
        <begin position="239"/>
        <end position="252"/>
    </location>
</feature>
<feature type="region of interest" description="Disordered" evidence="1">
    <location>
        <begin position="321"/>
        <end position="344"/>
    </location>
</feature>